<evidence type="ECO:0000313" key="2">
    <source>
        <dbReference type="Proteomes" id="UP000000346"/>
    </source>
</evidence>
<proteinExistence type="predicted"/>
<organism evidence="1 2">
    <name type="scientific">Acidilobus saccharovorans (strain DSM 16705 / JCM 18335 / VKM B-2471 / 345-15)</name>
    <dbReference type="NCBI Taxonomy" id="666510"/>
    <lineage>
        <taxon>Archaea</taxon>
        <taxon>Thermoproteota</taxon>
        <taxon>Thermoprotei</taxon>
        <taxon>Acidilobales</taxon>
        <taxon>Acidilobaceae</taxon>
        <taxon>Acidilobus</taxon>
    </lineage>
</organism>
<accession>D9PZ62</accession>
<reference evidence="1 2" key="1">
    <citation type="journal article" date="2010" name="Appl. Environ. Microbiol.">
        <title>The genome sequence of the crenarchaeon Acidilobus saccharovorans supports a new order, Acidilobales, and suggests an important ecological role in terrestrial acidic hot springs.</title>
        <authorList>
            <person name="Mardanov A.V."/>
            <person name="Svetlitchnyi V.A."/>
            <person name="Beletsky A.V."/>
            <person name="Prokofeva M.I."/>
            <person name="Bonch-Osmolovskaya E.A."/>
            <person name="Ravin N.V."/>
            <person name="Skryabin K.G."/>
        </authorList>
    </citation>
    <scope>NUCLEOTIDE SEQUENCE [LARGE SCALE GENOMIC DNA]</scope>
    <source>
        <strain evidence="2">DSM 16705 / JCM 18335 / VKM B-2471 / 345-15</strain>
    </source>
</reference>
<dbReference type="KEGG" id="asc:ASAC_1444"/>
<dbReference type="EMBL" id="CP001742">
    <property type="protein sequence ID" value="ADL19849.1"/>
    <property type="molecule type" value="Genomic_DNA"/>
</dbReference>
<dbReference type="HOGENOM" id="CLU_3130633_0_0_2"/>
<evidence type="ECO:0000313" key="1">
    <source>
        <dbReference type="EMBL" id="ADL19849.1"/>
    </source>
</evidence>
<dbReference type="InParanoid" id="D9PZ62"/>
<sequence length="49" mass="5441">MINSLNRHPGFRLYTTCTASCAGRNIKQAELAILVQIVMLFRSFSSLAP</sequence>
<dbReference type="Proteomes" id="UP000000346">
    <property type="component" value="Chromosome"/>
</dbReference>
<name>D9PZ62_ACIS3</name>
<protein>
    <submittedName>
        <fullName evidence="1">Uncharacterized protein</fullName>
    </submittedName>
</protein>
<keyword evidence="2" id="KW-1185">Reference proteome</keyword>
<dbReference type="AlphaFoldDB" id="D9PZ62"/>
<gene>
    <name evidence="1" type="ordered locus">ASAC_1444</name>
</gene>